<organism evidence="2 3">
    <name type="scientific">Sphingobium limneticum</name>
    <dbReference type="NCBI Taxonomy" id="1007511"/>
    <lineage>
        <taxon>Bacteria</taxon>
        <taxon>Pseudomonadati</taxon>
        <taxon>Pseudomonadota</taxon>
        <taxon>Alphaproteobacteria</taxon>
        <taxon>Sphingomonadales</taxon>
        <taxon>Sphingomonadaceae</taxon>
        <taxon>Sphingobium</taxon>
    </lineage>
</organism>
<dbReference type="EMBL" id="VYQB01000006">
    <property type="protein sequence ID" value="KAA9017633.1"/>
    <property type="molecule type" value="Genomic_DNA"/>
</dbReference>
<feature type="transmembrane region" description="Helical" evidence="1">
    <location>
        <begin position="37"/>
        <end position="56"/>
    </location>
</feature>
<accession>A0ABQ6TFM3</accession>
<proteinExistence type="predicted"/>
<gene>
    <name evidence="2" type="ORF">F4U96_10555</name>
</gene>
<evidence type="ECO:0008006" key="4">
    <source>
        <dbReference type="Google" id="ProtNLM"/>
    </source>
</evidence>
<keyword evidence="3" id="KW-1185">Reference proteome</keyword>
<reference evidence="2 3" key="1">
    <citation type="submission" date="2019-09" db="EMBL/GenBank/DDBJ databases">
        <authorList>
            <person name="Feng G."/>
        </authorList>
    </citation>
    <scope>NUCLEOTIDE SEQUENCE [LARGE SCALE GENOMIC DNA]</scope>
    <source>
        <strain evidence="2 3">KACC 19284</strain>
    </source>
</reference>
<keyword evidence="1" id="KW-1133">Transmembrane helix</keyword>
<keyword evidence="1" id="KW-0812">Transmembrane</keyword>
<evidence type="ECO:0000256" key="1">
    <source>
        <dbReference type="SAM" id="Phobius"/>
    </source>
</evidence>
<keyword evidence="1" id="KW-0472">Membrane</keyword>
<sequence>MRKMKLYQRSLVYGIAFILFGAAFAVRFLALPAWLDLTIYGIFAAPVIWLACRELIKRKAEKRIDQSTAWQTFVRDRNVE</sequence>
<evidence type="ECO:0000313" key="3">
    <source>
        <dbReference type="Proteomes" id="UP000326364"/>
    </source>
</evidence>
<name>A0ABQ6TFM3_9SPHN</name>
<dbReference type="Proteomes" id="UP000326364">
    <property type="component" value="Unassembled WGS sequence"/>
</dbReference>
<evidence type="ECO:0000313" key="2">
    <source>
        <dbReference type="EMBL" id="KAA9017633.1"/>
    </source>
</evidence>
<protein>
    <recommendedName>
        <fullName evidence="4">DUF2842 domain-containing protein</fullName>
    </recommendedName>
</protein>
<feature type="transmembrane region" description="Helical" evidence="1">
    <location>
        <begin position="12"/>
        <end position="31"/>
    </location>
</feature>
<comment type="caution">
    <text evidence="2">The sequence shown here is derived from an EMBL/GenBank/DDBJ whole genome shotgun (WGS) entry which is preliminary data.</text>
</comment>